<organism evidence="2 3">
    <name type="scientific">Alicyclobacillus fastidiosus</name>
    <dbReference type="NCBI Taxonomy" id="392011"/>
    <lineage>
        <taxon>Bacteria</taxon>
        <taxon>Bacillati</taxon>
        <taxon>Bacillota</taxon>
        <taxon>Bacilli</taxon>
        <taxon>Bacillales</taxon>
        <taxon>Alicyclobacillaceae</taxon>
        <taxon>Alicyclobacillus</taxon>
    </lineage>
</organism>
<evidence type="ECO:0000313" key="3">
    <source>
        <dbReference type="Proteomes" id="UP001164761"/>
    </source>
</evidence>
<keyword evidence="3" id="KW-1185">Reference proteome</keyword>
<dbReference type="InterPro" id="IPR036404">
    <property type="entry name" value="Jacalin-like_lectin_dom_sf"/>
</dbReference>
<dbReference type="Gene3D" id="2.100.10.30">
    <property type="entry name" value="Jacalin-like lectin domain"/>
    <property type="match status" value="1"/>
</dbReference>
<evidence type="ECO:0000259" key="1">
    <source>
        <dbReference type="PROSITE" id="PS51752"/>
    </source>
</evidence>
<protein>
    <submittedName>
        <fullName evidence="2">Jacalin-like lectin</fullName>
    </submittedName>
</protein>
<proteinExistence type="predicted"/>
<dbReference type="Pfam" id="PF01419">
    <property type="entry name" value="Jacalin"/>
    <property type="match status" value="1"/>
</dbReference>
<name>A0ABY6ZL07_9BACL</name>
<evidence type="ECO:0000313" key="2">
    <source>
        <dbReference type="EMBL" id="WAH43542.1"/>
    </source>
</evidence>
<dbReference type="SUPFAM" id="SSF51101">
    <property type="entry name" value="Mannose-binding lectins"/>
    <property type="match status" value="1"/>
</dbReference>
<feature type="domain" description="Jacalin-type lectin" evidence="1">
    <location>
        <begin position="356"/>
        <end position="500"/>
    </location>
</feature>
<accession>A0ABY6ZL07</accession>
<dbReference type="RefSeq" id="WP_268007422.1">
    <property type="nucleotide sequence ID" value="NZ_CP104067.1"/>
</dbReference>
<dbReference type="PROSITE" id="PS51752">
    <property type="entry name" value="JACALIN_LECTIN"/>
    <property type="match status" value="1"/>
</dbReference>
<dbReference type="InterPro" id="IPR001229">
    <property type="entry name" value="Jacalin-like_lectin_dom"/>
</dbReference>
<dbReference type="PANTHER" id="PTHR46506">
    <property type="entry name" value="OS05G0143600 PROTEIN"/>
    <property type="match status" value="1"/>
</dbReference>
<sequence>MEQVVESNLVTGRLNVANIFQGYNTFSDSGCLSALHGQYDDIGAVLTTQYRVVTDFESFTRAINLSASASVSYLGYSVSDKASFAQSLSLTTYSITVIAYGHKVSENRVARDVKWREGVEIPTPTTLNAFYQQYGDSFVSQIKRGAEYIGVYVFYAQSREEQQSIQNTLAAKGIYDGVTLSASLQSGLSEVQQSVQTRQRFAQVLYGFKSLKLPSPDNIASFLDGEFATREPDAPTVISYATSGYETALNTEVFKPIERTRRLFDGQFTSVTLAQVIAKMAYLKNQVEYIGRVYDTYGWNNENDSTYVNNAKIIESDWSELSSLITKIYDDPSQQYEIPDLQSLKFGVPELNFRINANEPYWGGSGGDAFQDVTYKSVLNQTRIARIVIRGGAYVDRLEVTYVDGNGKETTWWHGGEGGKASQPFNLQPRERLTTISGTAGKYVNQLQFKTNYEQPFVWPPSPDGAKVFPVLSLNKNQVILGFQGRSGGYLDQLQPVICTFSPAVWLESQQ</sequence>
<dbReference type="EMBL" id="CP104067">
    <property type="protein sequence ID" value="WAH43542.1"/>
    <property type="molecule type" value="Genomic_DNA"/>
</dbReference>
<dbReference type="SMART" id="SM00915">
    <property type="entry name" value="Jacalin"/>
    <property type="match status" value="1"/>
</dbReference>
<reference evidence="2" key="1">
    <citation type="submission" date="2022-08" db="EMBL/GenBank/DDBJ databases">
        <title>Alicyclobacillus fastidiosus DSM 17978, complete genome.</title>
        <authorList>
            <person name="Wang Q."/>
            <person name="Cai R."/>
            <person name="Wang Z."/>
        </authorList>
    </citation>
    <scope>NUCLEOTIDE SEQUENCE</scope>
    <source>
        <strain evidence="2">DSM 17978</strain>
    </source>
</reference>
<gene>
    <name evidence="2" type="ORF">NZD89_09245</name>
</gene>
<dbReference type="Proteomes" id="UP001164761">
    <property type="component" value="Chromosome"/>
</dbReference>